<evidence type="ECO:0000313" key="2">
    <source>
        <dbReference type="WBParaSite" id="Pan_g18909.t1"/>
    </source>
</evidence>
<sequence>MGFNPLFNRYEIWTKSNTTSATRKCVTDMSVSNITAGFFKWYSLSDHVEQKSRAIGKGILMSHRIRLIQMHEKKHSLHGRVVRCGKQNVTTRPRQTCPGLEDVRGNAVHNDVADGRRRGFRVHEVPEAKVLIPREIAPLDKTLDGLIGFIDDGVCESWCICWGGLEKSTFGIGEGVLYFGINVLRDEHVIVVAEQLHPFGITEHVDPEVQHAFSDAERALLKAAPADAPRFANAVVNEADKAIERFVKGRNLAWNEDFGFWDFVNTESTPASIGYIVMYRIASHIFKLKEVSMADTMVQTMPLMGLYILLLDKQFPTTFRINLATELRSRASRVFKNVQRDQLKNAAFPATYMILAYDKNPKAFVKGEEIHSEAKKRRRRHHRHHH</sequence>
<accession>A0A7E4VDD0</accession>
<dbReference type="Proteomes" id="UP000492821">
    <property type="component" value="Unassembled WGS sequence"/>
</dbReference>
<dbReference type="AlphaFoldDB" id="A0A7E4VDD0"/>
<dbReference type="WBParaSite" id="Pan_g18909.t1">
    <property type="protein sequence ID" value="Pan_g18909.t1"/>
    <property type="gene ID" value="Pan_g18909"/>
</dbReference>
<name>A0A7E4VDD0_PANRE</name>
<protein>
    <submittedName>
        <fullName evidence="2">Leuk-A4-hydro_C domain-containing protein</fullName>
    </submittedName>
</protein>
<proteinExistence type="predicted"/>
<keyword evidence="1" id="KW-1185">Reference proteome</keyword>
<reference evidence="2" key="2">
    <citation type="submission" date="2020-10" db="UniProtKB">
        <authorList>
            <consortium name="WormBaseParasite"/>
        </authorList>
    </citation>
    <scope>IDENTIFICATION</scope>
</reference>
<organism evidence="1 2">
    <name type="scientific">Panagrellus redivivus</name>
    <name type="common">Microworm</name>
    <dbReference type="NCBI Taxonomy" id="6233"/>
    <lineage>
        <taxon>Eukaryota</taxon>
        <taxon>Metazoa</taxon>
        <taxon>Ecdysozoa</taxon>
        <taxon>Nematoda</taxon>
        <taxon>Chromadorea</taxon>
        <taxon>Rhabditida</taxon>
        <taxon>Tylenchina</taxon>
        <taxon>Panagrolaimomorpha</taxon>
        <taxon>Panagrolaimoidea</taxon>
        <taxon>Panagrolaimidae</taxon>
        <taxon>Panagrellus</taxon>
    </lineage>
</organism>
<evidence type="ECO:0000313" key="1">
    <source>
        <dbReference type="Proteomes" id="UP000492821"/>
    </source>
</evidence>
<reference evidence="1" key="1">
    <citation type="journal article" date="2013" name="Genetics">
        <title>The draft genome and transcriptome of Panagrellus redivivus are shaped by the harsh demands of a free-living lifestyle.</title>
        <authorList>
            <person name="Srinivasan J."/>
            <person name="Dillman A.R."/>
            <person name="Macchietto M.G."/>
            <person name="Heikkinen L."/>
            <person name="Lakso M."/>
            <person name="Fracchia K.M."/>
            <person name="Antoshechkin I."/>
            <person name="Mortazavi A."/>
            <person name="Wong G."/>
            <person name="Sternberg P.W."/>
        </authorList>
    </citation>
    <scope>NUCLEOTIDE SEQUENCE [LARGE SCALE GENOMIC DNA]</scope>
    <source>
        <strain evidence="1">MT8872</strain>
    </source>
</reference>